<feature type="compositionally biased region" description="Polar residues" evidence="1">
    <location>
        <begin position="104"/>
        <end position="114"/>
    </location>
</feature>
<sequence length="273" mass="30570">MAGTLRQVRRLKQLLLSQIRCESTTTYEQYDILRRLLNSINPSHPIFVEDKFDEVIGYLTVIRDNSDIWRKLAKLSESSQTNISINLSSKPRKNRKKAVRKPYSKQSPDSNTPFRSYGRDLPADFGQYYQEFSLEVNKDHRNTHALQMSSGTRTRTSITEAEELSIPGTASTISNNWDSSTITGFSISKSPRNMSTHTPDRGSTTSSNGTITGLSINGTSSSILAEYMPIIASTISNYCESRSMSFSNGESVPSNILSPDDLYLRFLDSTQHG</sequence>
<gene>
    <name evidence="2" type="ORF">PBRASI_LOCUS7233</name>
</gene>
<accession>A0A9N9GAQ2</accession>
<name>A0A9N9GAQ2_9GLOM</name>
<comment type="caution">
    <text evidence="2">The sequence shown here is derived from an EMBL/GenBank/DDBJ whole genome shotgun (WGS) entry which is preliminary data.</text>
</comment>
<organism evidence="2 3">
    <name type="scientific">Paraglomus brasilianum</name>
    <dbReference type="NCBI Taxonomy" id="144538"/>
    <lineage>
        <taxon>Eukaryota</taxon>
        <taxon>Fungi</taxon>
        <taxon>Fungi incertae sedis</taxon>
        <taxon>Mucoromycota</taxon>
        <taxon>Glomeromycotina</taxon>
        <taxon>Glomeromycetes</taxon>
        <taxon>Paraglomerales</taxon>
        <taxon>Paraglomeraceae</taxon>
        <taxon>Paraglomus</taxon>
    </lineage>
</organism>
<keyword evidence="3" id="KW-1185">Reference proteome</keyword>
<feature type="compositionally biased region" description="Low complexity" evidence="1">
    <location>
        <begin position="202"/>
        <end position="211"/>
    </location>
</feature>
<dbReference type="EMBL" id="CAJVPI010001078">
    <property type="protein sequence ID" value="CAG8593168.1"/>
    <property type="molecule type" value="Genomic_DNA"/>
</dbReference>
<evidence type="ECO:0000313" key="3">
    <source>
        <dbReference type="Proteomes" id="UP000789739"/>
    </source>
</evidence>
<feature type="compositionally biased region" description="Basic residues" evidence="1">
    <location>
        <begin position="90"/>
        <end position="103"/>
    </location>
</feature>
<feature type="region of interest" description="Disordered" evidence="1">
    <location>
        <begin position="186"/>
        <end position="211"/>
    </location>
</feature>
<dbReference type="Proteomes" id="UP000789739">
    <property type="component" value="Unassembled WGS sequence"/>
</dbReference>
<proteinExistence type="predicted"/>
<protein>
    <submittedName>
        <fullName evidence="2">4022_t:CDS:1</fullName>
    </submittedName>
</protein>
<evidence type="ECO:0000256" key="1">
    <source>
        <dbReference type="SAM" id="MobiDB-lite"/>
    </source>
</evidence>
<feature type="region of interest" description="Disordered" evidence="1">
    <location>
        <begin position="84"/>
        <end position="117"/>
    </location>
</feature>
<reference evidence="2" key="1">
    <citation type="submission" date="2021-06" db="EMBL/GenBank/DDBJ databases">
        <authorList>
            <person name="Kallberg Y."/>
            <person name="Tangrot J."/>
            <person name="Rosling A."/>
        </authorList>
    </citation>
    <scope>NUCLEOTIDE SEQUENCE</scope>
    <source>
        <strain evidence="2">BR232B</strain>
    </source>
</reference>
<evidence type="ECO:0000313" key="2">
    <source>
        <dbReference type="EMBL" id="CAG8593168.1"/>
    </source>
</evidence>
<dbReference type="AlphaFoldDB" id="A0A9N9GAQ2"/>
<feature type="compositionally biased region" description="Polar residues" evidence="1">
    <location>
        <begin position="186"/>
        <end position="197"/>
    </location>
</feature>